<protein>
    <submittedName>
        <fullName evidence="2">Uncharacterized protein</fullName>
    </submittedName>
</protein>
<organism evidence="2 3">
    <name type="scientific">Serratia marcescens</name>
    <dbReference type="NCBI Taxonomy" id="615"/>
    <lineage>
        <taxon>Bacteria</taxon>
        <taxon>Pseudomonadati</taxon>
        <taxon>Pseudomonadota</taxon>
        <taxon>Gammaproteobacteria</taxon>
        <taxon>Enterobacterales</taxon>
        <taxon>Yersiniaceae</taxon>
        <taxon>Serratia</taxon>
    </lineage>
</organism>
<reference evidence="2 3" key="1">
    <citation type="submission" date="2018-05" db="EMBL/GenBank/DDBJ databases">
        <title>Klebsiella quasipneumonaiae provides a window into carbapenemase gene transfer, plasmid rearrangements and nosocomial acquisition from the hospital environment.</title>
        <authorList>
            <person name="Mathers A.J."/>
            <person name="Vegesana K."/>
            <person name="Stoesser N."/>
            <person name="Crook D."/>
            <person name="Vaughan A."/>
            <person name="Barry K."/>
            <person name="Parikh H."/>
            <person name="Sebra R."/>
            <person name="Kotay S."/>
            <person name="Walker A.S."/>
            <person name="Sheppard A.E."/>
        </authorList>
    </citation>
    <scope>NUCLEOTIDE SEQUENCE [LARGE SCALE GENOMIC DNA]</scope>
    <source>
        <strain evidence="2 3">CAV1761</strain>
    </source>
</reference>
<feature type="region of interest" description="Disordered" evidence="1">
    <location>
        <begin position="1"/>
        <end position="34"/>
    </location>
</feature>
<sequence>MRYGGERTNLPGADLNAACSGPEGARPRDGLSNVGKANRLIGQRRGLPGAAPSAPGSVEVQKLHDAPLIYRPKTSRVLQKKR</sequence>
<evidence type="ECO:0000313" key="2">
    <source>
        <dbReference type="EMBL" id="AWL67541.1"/>
    </source>
</evidence>
<accession>A0AB33FMW3</accession>
<name>A0AB33FMW3_SERMA</name>
<feature type="region of interest" description="Disordered" evidence="1">
    <location>
        <begin position="40"/>
        <end position="59"/>
    </location>
</feature>
<gene>
    <name evidence="2" type="ORF">DKC05_07575</name>
</gene>
<dbReference type="Proteomes" id="UP000245399">
    <property type="component" value="Chromosome"/>
</dbReference>
<dbReference type="AlphaFoldDB" id="A0AB33FMW3"/>
<evidence type="ECO:0000256" key="1">
    <source>
        <dbReference type="SAM" id="MobiDB-lite"/>
    </source>
</evidence>
<dbReference type="EMBL" id="CP029449">
    <property type="protein sequence ID" value="AWL67541.1"/>
    <property type="molecule type" value="Genomic_DNA"/>
</dbReference>
<evidence type="ECO:0000313" key="3">
    <source>
        <dbReference type="Proteomes" id="UP000245399"/>
    </source>
</evidence>
<proteinExistence type="predicted"/>